<keyword evidence="4 6" id="KW-0175">Coiled coil</keyword>
<dbReference type="EMBL" id="CAJVPP010000013">
    <property type="protein sequence ID" value="CAG8434884.1"/>
    <property type="molecule type" value="Genomic_DNA"/>
</dbReference>
<dbReference type="Pfam" id="PF01465">
    <property type="entry name" value="GRIP"/>
    <property type="match status" value="1"/>
</dbReference>
<evidence type="ECO:0000256" key="1">
    <source>
        <dbReference type="ARBA" id="ARBA00004184"/>
    </source>
</evidence>
<comment type="subcellular location">
    <subcellularLocation>
        <location evidence="2">Cytoplasm</location>
    </subcellularLocation>
    <subcellularLocation>
        <location evidence="1">Endomembrane system</location>
        <topology evidence="1">Peripheral membrane protein</topology>
    </subcellularLocation>
</comment>
<dbReference type="SMART" id="SM00755">
    <property type="entry name" value="Grip"/>
    <property type="match status" value="1"/>
</dbReference>
<feature type="compositionally biased region" description="Polar residues" evidence="7">
    <location>
        <begin position="1137"/>
        <end position="1146"/>
    </location>
</feature>
<dbReference type="Proteomes" id="UP000789375">
    <property type="component" value="Unassembled WGS sequence"/>
</dbReference>
<dbReference type="InterPro" id="IPR000237">
    <property type="entry name" value="GRIP_dom"/>
</dbReference>
<reference evidence="9" key="1">
    <citation type="submission" date="2021-06" db="EMBL/GenBank/DDBJ databases">
        <authorList>
            <person name="Kallberg Y."/>
            <person name="Tangrot J."/>
            <person name="Rosling A."/>
        </authorList>
    </citation>
    <scope>NUCLEOTIDE SEQUENCE</scope>
    <source>
        <strain evidence="9">87-6 pot B 2015</strain>
    </source>
</reference>
<dbReference type="InterPro" id="IPR051952">
    <property type="entry name" value="Golgi-autophagy_related"/>
</dbReference>
<feature type="region of interest" description="Disordered" evidence="7">
    <location>
        <begin position="1"/>
        <end position="72"/>
    </location>
</feature>
<feature type="compositionally biased region" description="Low complexity" evidence="7">
    <location>
        <begin position="1147"/>
        <end position="1159"/>
    </location>
</feature>
<feature type="region of interest" description="Disordered" evidence="7">
    <location>
        <begin position="478"/>
        <end position="499"/>
    </location>
</feature>
<evidence type="ECO:0000256" key="4">
    <source>
        <dbReference type="ARBA" id="ARBA00023054"/>
    </source>
</evidence>
<dbReference type="GO" id="GO:0005794">
    <property type="term" value="C:Golgi apparatus"/>
    <property type="evidence" value="ECO:0007669"/>
    <property type="project" value="TreeGrafter"/>
</dbReference>
<evidence type="ECO:0000313" key="10">
    <source>
        <dbReference type="Proteomes" id="UP000789375"/>
    </source>
</evidence>
<organism evidence="9 10">
    <name type="scientific">Funneliformis mosseae</name>
    <name type="common">Endomycorrhizal fungus</name>
    <name type="synonym">Glomus mosseae</name>
    <dbReference type="NCBI Taxonomy" id="27381"/>
    <lineage>
        <taxon>Eukaryota</taxon>
        <taxon>Fungi</taxon>
        <taxon>Fungi incertae sedis</taxon>
        <taxon>Mucoromycota</taxon>
        <taxon>Glomeromycotina</taxon>
        <taxon>Glomeromycetes</taxon>
        <taxon>Glomerales</taxon>
        <taxon>Glomeraceae</taxon>
        <taxon>Funneliformis</taxon>
    </lineage>
</organism>
<feature type="compositionally biased region" description="Low complexity" evidence="7">
    <location>
        <begin position="30"/>
        <end position="63"/>
    </location>
</feature>
<sequence length="1448" mass="167124">MFTNIKDRLNHIKEKQHNGVGNEDEPSKESVSSGSNDSSSNSVGGLFRRPIQPIRPPNSSSSIKSEDSGSKVDITLFENEDEELIIDYKEKDDIEGLPEEIKEKLAKLKKYEIKFPEIVKSYKKLLTEKKTVEAVLKENTHLEGLSDVEAFEAHLKNLNIKNGMSMEEIKRLTQIQDESKKQIEKMKETHNIESKSQSDLIDNLQRKLQEQEKKVEDLRKQLSENPSSPTTLQEIGSNKEDSANLNQPADLDEVALEASSFLSVDSQTSSKSIRLEYETEIISLQKQLEEKVEDLESSNLELKQKLEKFYDSSITDADDIIKKFDSLNQKIQKLESEKSSLIERNTKFSNEISQLNKNIETSTKTQLDNEKKLKIDFEQKISQLENTSLAEKSKLEHIIKGLTNENENIKKELEITLKETQELTEQHRVALDTKIKEFENERDLITKQFDKKLEDAKLEIAKEKALLEEQLKAVTEKEGITAHQQGEVTPDNEGSKTKRRQFELQIKSLQQEIEQLKQGNDSSNKPFLSTEILPIQDKEQTKNKNADENQPDRAPINTEHDTITKEKDQLVIKVHELTEELNVKRKQIDEQQIKIQESEEKITILKANVNEKDDQLSTVRSQLNSAKESILKLEQTRNEYSDKVVKIEKAKGDLQKNLDYISTERDNLSRERDELKSTYTVLSEQHDTLKSDSTNMNKKLAELENRINELTKERDELGSAKENLIKDLEIVQKKANDFRATTDDEMEALKSKLEITEKNYALLESDVSRLHVAKTDALEKLSDVESRLKSLTQRERDIQESFNEAKSTIQKRDNELENLKKQQLEEEDKRNKSLGLLKKTQQKILILEKEKKDLSDEVERLIDAARIAEQNSNSNIKQEITRFNKELTTKSTQITQLETLNEKLTTEKEKLFDQLQVKQAEFESSQSLLENLKHRSAELTHQLKEIEERSLTLEEELTSLKRLYKDKSRENEALSIKVEELDKGAMEKFDSLRKQVETYRQGKDKAELDLIEVKRTIESQIQDMTNQLTAKDQAAKRLETQLEEKNNSIKSIQEENQSLKQGMLDIEAKMSNLSSKVSNADEKSANYRELEHSKERIKEEYEKMLEESRLRESTLRTMNKTLQEEVRKLHKIVDRNAPNSPQSPGYSRNPSTSTSSFNNSLMDDDTKILYIRDVILKFLEYKDRRKSLLPVLTTVLQMSDQEKRKLESMYAEECLARLARLKLAELAGLANQSQLRAQISPLPPLPRIKAILCSDNTFVHKPDEELTKFRRLWWEEGNIHPQAKWEEATLPYVIAEGETLDEYEHRTDEFNVRGLWEWKDHKVIIYELPVKHHETFISEIITAIYMKCSPVYGTDAKIGGLGATRTRADNSGKEADASFRPSKSPVQSSNGSDGKVTFLYLFEIFSTGVSLDCLYHDASPGITIPRQLLPDPIVLDFLLIRTEFLRMY</sequence>
<dbReference type="PROSITE" id="PS50913">
    <property type="entry name" value="GRIP"/>
    <property type="match status" value="1"/>
</dbReference>
<dbReference type="PANTHER" id="PTHR23157">
    <property type="entry name" value="GRIP AND COILED-COIL DOMAIN-CONTAINING PROTEIN 1"/>
    <property type="match status" value="1"/>
</dbReference>
<feature type="compositionally biased region" description="Polar residues" evidence="7">
    <location>
        <begin position="223"/>
        <end position="236"/>
    </location>
</feature>
<feature type="region of interest" description="Disordered" evidence="7">
    <location>
        <begin position="1364"/>
        <end position="1391"/>
    </location>
</feature>
<evidence type="ECO:0000259" key="8">
    <source>
        <dbReference type="PROSITE" id="PS50913"/>
    </source>
</evidence>
<dbReference type="PANTHER" id="PTHR23157:SF25">
    <property type="entry name" value="GRIP AND COILED-COIL DOMAIN-CONTAINING PROTEIN 1"/>
    <property type="match status" value="1"/>
</dbReference>
<evidence type="ECO:0000313" key="9">
    <source>
        <dbReference type="EMBL" id="CAG8434884.1"/>
    </source>
</evidence>
<evidence type="ECO:0000256" key="2">
    <source>
        <dbReference type="ARBA" id="ARBA00004496"/>
    </source>
</evidence>
<proteinExistence type="predicted"/>
<feature type="region of interest" description="Disordered" evidence="7">
    <location>
        <begin position="535"/>
        <end position="563"/>
    </location>
</feature>
<keyword evidence="3" id="KW-0963">Cytoplasm</keyword>
<feature type="region of interest" description="Disordered" evidence="7">
    <location>
        <begin position="212"/>
        <end position="245"/>
    </location>
</feature>
<feature type="region of interest" description="Disordered" evidence="7">
    <location>
        <begin position="1131"/>
        <end position="1159"/>
    </location>
</feature>
<accession>A0A9N8V2I7</accession>
<evidence type="ECO:0000256" key="5">
    <source>
        <dbReference type="ARBA" id="ARBA00023136"/>
    </source>
</evidence>
<feature type="compositionally biased region" description="Basic and acidic residues" evidence="7">
    <location>
        <begin position="1366"/>
        <end position="1377"/>
    </location>
</feature>
<feature type="coiled-coil region" evidence="6">
    <location>
        <begin position="1021"/>
        <end position="1107"/>
    </location>
</feature>
<gene>
    <name evidence="9" type="ORF">FMOSSE_LOCUS163</name>
</gene>
<feature type="compositionally biased region" description="Basic and acidic residues" evidence="7">
    <location>
        <begin position="212"/>
        <end position="222"/>
    </location>
</feature>
<feature type="domain" description="GRIP" evidence="8">
    <location>
        <begin position="1161"/>
        <end position="1209"/>
    </location>
</feature>
<name>A0A9N8V2I7_FUNMO</name>
<keyword evidence="10" id="KW-1185">Reference proteome</keyword>
<dbReference type="Gene3D" id="1.10.287.1490">
    <property type="match status" value="1"/>
</dbReference>
<evidence type="ECO:0000256" key="7">
    <source>
        <dbReference type="SAM" id="MobiDB-lite"/>
    </source>
</evidence>
<keyword evidence="5" id="KW-0472">Membrane</keyword>
<feature type="compositionally biased region" description="Basic and acidic residues" evidence="7">
    <location>
        <begin position="1"/>
        <end position="17"/>
    </location>
</feature>
<protein>
    <submittedName>
        <fullName evidence="9">8767_t:CDS:1</fullName>
    </submittedName>
</protein>
<evidence type="ECO:0000256" key="6">
    <source>
        <dbReference type="SAM" id="Coils"/>
    </source>
</evidence>
<feature type="compositionally biased region" description="Basic and acidic residues" evidence="7">
    <location>
        <begin position="536"/>
        <end position="551"/>
    </location>
</feature>
<comment type="caution">
    <text evidence="9">The sequence shown here is derived from an EMBL/GenBank/DDBJ whole genome shotgun (WGS) entry which is preliminary data.</text>
</comment>
<evidence type="ECO:0000256" key="3">
    <source>
        <dbReference type="ARBA" id="ARBA00022490"/>
    </source>
</evidence>